<keyword evidence="1" id="KW-0472">Membrane</keyword>
<evidence type="ECO:0008006" key="4">
    <source>
        <dbReference type="Google" id="ProtNLM"/>
    </source>
</evidence>
<name>A0A4Z1A3D8_9LEPT</name>
<comment type="caution">
    <text evidence="2">The sequence shown here is derived from an EMBL/GenBank/DDBJ whole genome shotgun (WGS) entry which is preliminary data.</text>
</comment>
<evidence type="ECO:0000256" key="1">
    <source>
        <dbReference type="SAM" id="Phobius"/>
    </source>
</evidence>
<protein>
    <recommendedName>
        <fullName evidence="4">Glycosyltransferase RgtA/B/C/D-like domain-containing protein</fullName>
    </recommendedName>
</protein>
<feature type="transmembrane region" description="Helical" evidence="1">
    <location>
        <begin position="226"/>
        <end position="255"/>
    </location>
</feature>
<evidence type="ECO:0000313" key="2">
    <source>
        <dbReference type="EMBL" id="TGL75044.1"/>
    </source>
</evidence>
<dbReference type="EMBL" id="RQGH01000008">
    <property type="protein sequence ID" value="TGL75044.1"/>
    <property type="molecule type" value="Genomic_DNA"/>
</dbReference>
<evidence type="ECO:0000313" key="3">
    <source>
        <dbReference type="Proteomes" id="UP000297567"/>
    </source>
</evidence>
<feature type="transmembrane region" description="Helical" evidence="1">
    <location>
        <begin position="159"/>
        <end position="174"/>
    </location>
</feature>
<dbReference type="AlphaFoldDB" id="A0A4Z1A3D8"/>
<reference evidence="2" key="1">
    <citation type="journal article" date="2019" name="PLoS Negl. Trop. Dis.">
        <title>Revisiting the worldwide diversity of Leptospira species in the environment.</title>
        <authorList>
            <person name="Vincent A.T."/>
            <person name="Schiettekatte O."/>
            <person name="Bourhy P."/>
            <person name="Veyrier F.J."/>
            <person name="Picardeau M."/>
        </authorList>
    </citation>
    <scope>NUCLEOTIDE SEQUENCE [LARGE SCALE GENOMIC DNA]</scope>
    <source>
        <strain evidence="2">201702451</strain>
    </source>
</reference>
<keyword evidence="1" id="KW-1133">Transmembrane helix</keyword>
<feature type="transmembrane region" description="Helical" evidence="1">
    <location>
        <begin position="86"/>
        <end position="113"/>
    </location>
</feature>
<organism evidence="2 3">
    <name type="scientific">Leptospira jelokensis</name>
    <dbReference type="NCBI Taxonomy" id="2484931"/>
    <lineage>
        <taxon>Bacteria</taxon>
        <taxon>Pseudomonadati</taxon>
        <taxon>Spirochaetota</taxon>
        <taxon>Spirochaetia</taxon>
        <taxon>Leptospirales</taxon>
        <taxon>Leptospiraceae</taxon>
        <taxon>Leptospira</taxon>
    </lineage>
</organism>
<dbReference type="RefSeq" id="WP_135640752.1">
    <property type="nucleotide sequence ID" value="NZ_RQGH01000008.1"/>
</dbReference>
<dbReference type="Proteomes" id="UP000297567">
    <property type="component" value="Unassembled WGS sequence"/>
</dbReference>
<keyword evidence="3" id="KW-1185">Reference proteome</keyword>
<gene>
    <name evidence="2" type="ORF">EHQ62_02885</name>
</gene>
<accession>A0A4Z1A3D8</accession>
<feature type="transmembrane region" description="Helical" evidence="1">
    <location>
        <begin position="125"/>
        <end position="152"/>
    </location>
</feature>
<feature type="transmembrane region" description="Helical" evidence="1">
    <location>
        <begin position="194"/>
        <end position="214"/>
    </location>
</feature>
<keyword evidence="1" id="KW-0812">Transmembrane</keyword>
<sequence>MFDSLFGKDIYWYGVQAISILETGELHSPDRSPVFHIVAFVFRLFGASDQSLFVFQLLTVVWLSFCLYFARYILKSKNEFWNGLPSVMVFVLGFLYPKQAWAIGFLLLTYGFLFSDRITWKFGKWTLVGILFVSTTWFHTMVGVLGLGLWCIDKIPRKFDLILFLLLGFCPFLIPTNDNDRFVIDGKSFPIFEAYGMMGIGILWDWGILIFGKNVSDRYLPIRRSLAFVGMVLVLPIFHFADIQFRILISFLLLFEIFSRCNAKQTFKTAVSFALWVFVFIQSPNLFRYPYEGMWNPGEKAASVSDNGLLVAHHGFCEYYHFQFRKDCMSWEPDEKAISELPKGTKVYRLVYGIRMENLRASKENGNPIFSKIEPMGEYQLVLEGDWQHYLQWLETKNSKLLSIAKSWKNPYRKRPGFIQRKQKYGI</sequence>
<feature type="transmembrane region" description="Helical" evidence="1">
    <location>
        <begin position="53"/>
        <end position="74"/>
    </location>
</feature>
<proteinExistence type="predicted"/>